<keyword evidence="3" id="KW-1185">Reference proteome</keyword>
<feature type="compositionally biased region" description="Low complexity" evidence="1">
    <location>
        <begin position="370"/>
        <end position="386"/>
    </location>
</feature>
<proteinExistence type="predicted"/>
<evidence type="ECO:0000256" key="1">
    <source>
        <dbReference type="SAM" id="MobiDB-lite"/>
    </source>
</evidence>
<evidence type="ECO:0000313" key="3">
    <source>
        <dbReference type="Proteomes" id="UP000039865"/>
    </source>
</evidence>
<feature type="region of interest" description="Disordered" evidence="1">
    <location>
        <begin position="370"/>
        <end position="389"/>
    </location>
</feature>
<dbReference type="EMBL" id="CCKQ01004817">
    <property type="protein sequence ID" value="CDW75968.1"/>
    <property type="molecule type" value="Genomic_DNA"/>
</dbReference>
<protein>
    <submittedName>
        <fullName evidence="2">Uncharacterized protein</fullName>
    </submittedName>
</protein>
<dbReference type="InParanoid" id="A0A078A385"/>
<organism evidence="2 3">
    <name type="scientific">Stylonychia lemnae</name>
    <name type="common">Ciliate</name>
    <dbReference type="NCBI Taxonomy" id="5949"/>
    <lineage>
        <taxon>Eukaryota</taxon>
        <taxon>Sar</taxon>
        <taxon>Alveolata</taxon>
        <taxon>Ciliophora</taxon>
        <taxon>Intramacronucleata</taxon>
        <taxon>Spirotrichea</taxon>
        <taxon>Stichotrichia</taxon>
        <taxon>Sporadotrichida</taxon>
        <taxon>Oxytrichidae</taxon>
        <taxon>Stylonychinae</taxon>
        <taxon>Stylonychia</taxon>
    </lineage>
</organism>
<feature type="region of interest" description="Disordered" evidence="1">
    <location>
        <begin position="227"/>
        <end position="263"/>
    </location>
</feature>
<gene>
    <name evidence="2" type="primary">Contig5383.g5756</name>
    <name evidence="2" type="ORF">STYLEM_4964</name>
</gene>
<reference evidence="2 3" key="1">
    <citation type="submission" date="2014-06" db="EMBL/GenBank/DDBJ databases">
        <authorList>
            <person name="Swart Estienne"/>
        </authorList>
    </citation>
    <scope>NUCLEOTIDE SEQUENCE [LARGE SCALE GENOMIC DNA]</scope>
    <source>
        <strain evidence="2 3">130c</strain>
    </source>
</reference>
<dbReference type="AlphaFoldDB" id="A0A078A385"/>
<name>A0A078A385_STYLE</name>
<dbReference type="OrthoDB" id="324707at2759"/>
<sequence>MDKNASQSNSNYIYELQQGNQKKDIDLQENKSAQHHRTGLSFDGRQLLFSNGLNQNVFFKHNHNLQGGDSAHQKKLRDQYKEFDIITNQTRPQITSFYNSTHKNIEKDTMLNMLATQSVINEAMNGQNNKQKSHQQQNQTTKSLMPYRELNASVDIPPRSNQIQGIQSTTNNYDKEQQKQLQQIFRTYNNTNTNSFVEIQHKGNEQNLQPPITRDNQIVFFNHGDRIRHPSERKTPPPPKWGEDENEGYNPHEPFYDPRKDPYAYSQSNRRLITKREFKQHTKVMSEQIDRPKKALNNASLDEELKNREIFHDHQKNTSIFTENMKKNIQQNKEFLMNGQFRLNLPPVLNSSTSKPPKLQQKLILLNKETNSQQQPQQKPPINIKSSGIIPLLNNNGHRIIRSSAFQKMNN</sequence>
<evidence type="ECO:0000313" key="2">
    <source>
        <dbReference type="EMBL" id="CDW75968.1"/>
    </source>
</evidence>
<accession>A0A078A385</accession>
<dbReference type="Proteomes" id="UP000039865">
    <property type="component" value="Unassembled WGS sequence"/>
</dbReference>